<dbReference type="PROSITE" id="PS50082">
    <property type="entry name" value="WD_REPEATS_2"/>
    <property type="match status" value="3"/>
</dbReference>
<dbReference type="PANTHER" id="PTHR19848:SF0">
    <property type="entry name" value="NOTCHLESS PROTEIN HOMOLOG 1"/>
    <property type="match status" value="1"/>
</dbReference>
<accession>A0A448WV47</accession>
<evidence type="ECO:0000313" key="6">
    <source>
        <dbReference type="EMBL" id="VEL21021.1"/>
    </source>
</evidence>
<dbReference type="InterPro" id="IPR019775">
    <property type="entry name" value="WD40_repeat_CS"/>
</dbReference>
<dbReference type="Pfam" id="PF00400">
    <property type="entry name" value="WD40"/>
    <property type="match status" value="3"/>
</dbReference>
<evidence type="ECO:0000256" key="5">
    <source>
        <dbReference type="PROSITE-ProRule" id="PRU00221"/>
    </source>
</evidence>
<keyword evidence="2 5" id="KW-0853">WD repeat</keyword>
<evidence type="ECO:0000313" key="7">
    <source>
        <dbReference type="Proteomes" id="UP000784294"/>
    </source>
</evidence>
<gene>
    <name evidence="6" type="ORF">PXEA_LOCUS14461</name>
</gene>
<dbReference type="InterPro" id="IPR001680">
    <property type="entry name" value="WD40_rpt"/>
</dbReference>
<evidence type="ECO:0000256" key="3">
    <source>
        <dbReference type="ARBA" id="ARBA00022737"/>
    </source>
</evidence>
<dbReference type="SMART" id="SM00320">
    <property type="entry name" value="WD40"/>
    <property type="match status" value="4"/>
</dbReference>
<dbReference type="Proteomes" id="UP000784294">
    <property type="component" value="Unassembled WGS sequence"/>
</dbReference>
<dbReference type="Gene3D" id="2.130.10.10">
    <property type="entry name" value="YVTN repeat-like/Quinoprotein amine dehydrogenase"/>
    <property type="match status" value="1"/>
</dbReference>
<dbReference type="GO" id="GO:0007219">
    <property type="term" value="P:Notch signaling pathway"/>
    <property type="evidence" value="ECO:0007669"/>
    <property type="project" value="TreeGrafter"/>
</dbReference>
<organism evidence="6 7">
    <name type="scientific">Protopolystoma xenopodis</name>
    <dbReference type="NCBI Taxonomy" id="117903"/>
    <lineage>
        <taxon>Eukaryota</taxon>
        <taxon>Metazoa</taxon>
        <taxon>Spiralia</taxon>
        <taxon>Lophotrochozoa</taxon>
        <taxon>Platyhelminthes</taxon>
        <taxon>Monogenea</taxon>
        <taxon>Polyopisthocotylea</taxon>
        <taxon>Polystomatidea</taxon>
        <taxon>Polystomatidae</taxon>
        <taxon>Protopolystoma</taxon>
    </lineage>
</organism>
<comment type="subcellular location">
    <subcellularLocation>
        <location evidence="1">Nucleus</location>
    </subcellularLocation>
</comment>
<name>A0A448WV47_9PLAT</name>
<keyword evidence="4" id="KW-0539">Nucleus</keyword>
<dbReference type="PROSITE" id="PS50294">
    <property type="entry name" value="WD_REPEATS_REGION"/>
    <property type="match status" value="3"/>
</dbReference>
<evidence type="ECO:0000256" key="4">
    <source>
        <dbReference type="ARBA" id="ARBA00023242"/>
    </source>
</evidence>
<dbReference type="EMBL" id="CAAALY010049141">
    <property type="protein sequence ID" value="VEL21021.1"/>
    <property type="molecule type" value="Genomic_DNA"/>
</dbReference>
<dbReference type="GO" id="GO:0005730">
    <property type="term" value="C:nucleolus"/>
    <property type="evidence" value="ECO:0007669"/>
    <property type="project" value="TreeGrafter"/>
</dbReference>
<reference evidence="6" key="1">
    <citation type="submission" date="2018-11" db="EMBL/GenBank/DDBJ databases">
        <authorList>
            <consortium name="Pathogen Informatics"/>
        </authorList>
    </citation>
    <scope>NUCLEOTIDE SEQUENCE</scope>
</reference>
<dbReference type="SUPFAM" id="SSF50978">
    <property type="entry name" value="WD40 repeat-like"/>
    <property type="match status" value="1"/>
</dbReference>
<evidence type="ECO:0000256" key="2">
    <source>
        <dbReference type="ARBA" id="ARBA00022574"/>
    </source>
</evidence>
<sequence>NIYEFFIGRTQILDDLATAISQSRSLAGEKLDDINLESIVSITYQVQAAFRVRPVTRCSSSLPGHTGAILVALFSPDARILATGSGDASVRFWDLTTELASATCSEAHRAPVLCLAWSPDSIVLASGCQGGAICLWKEDNNSWKLLHNRSLERPSLSKSPLASKSRWIRSIAWRPIHIDAECRMLAVAYQESSIVIWDALSGQPKLTLTGHQKPVTFLRWGGSDLIYSASQDTTIRVWRPEDGVLCRILNLHGHWVNCLALSTDYVLRTGPFDPAKAVLVKLPPTIDSTSSGRKLSF</sequence>
<feature type="repeat" description="WD" evidence="5">
    <location>
        <begin position="208"/>
        <end position="238"/>
    </location>
</feature>
<dbReference type="GO" id="GO:0000027">
    <property type="term" value="P:ribosomal large subunit assembly"/>
    <property type="evidence" value="ECO:0007669"/>
    <property type="project" value="TreeGrafter"/>
</dbReference>
<comment type="caution">
    <text evidence="6">The sequence shown here is derived from an EMBL/GenBank/DDBJ whole genome shotgun (WGS) entry which is preliminary data.</text>
</comment>
<dbReference type="InterPro" id="IPR015943">
    <property type="entry name" value="WD40/YVTN_repeat-like_dom_sf"/>
</dbReference>
<keyword evidence="3" id="KW-0677">Repeat</keyword>
<feature type="non-terminal residue" evidence="6">
    <location>
        <position position="297"/>
    </location>
</feature>
<protein>
    <submittedName>
        <fullName evidence="6">Uncharacterized protein</fullName>
    </submittedName>
</protein>
<dbReference type="AlphaFoldDB" id="A0A448WV47"/>
<dbReference type="InterPro" id="IPR036322">
    <property type="entry name" value="WD40_repeat_dom_sf"/>
</dbReference>
<proteinExistence type="predicted"/>
<dbReference type="PROSITE" id="PS00678">
    <property type="entry name" value="WD_REPEATS_1"/>
    <property type="match status" value="1"/>
</dbReference>
<evidence type="ECO:0000256" key="1">
    <source>
        <dbReference type="ARBA" id="ARBA00004123"/>
    </source>
</evidence>
<dbReference type="OrthoDB" id="10267436at2759"/>
<dbReference type="PANTHER" id="PTHR19848">
    <property type="entry name" value="WD40 REPEAT PROTEIN"/>
    <property type="match status" value="1"/>
</dbReference>
<keyword evidence="7" id="KW-1185">Reference proteome</keyword>
<feature type="repeat" description="WD" evidence="5">
    <location>
        <begin position="62"/>
        <end position="103"/>
    </location>
</feature>
<feature type="repeat" description="WD" evidence="5">
    <location>
        <begin position="105"/>
        <end position="137"/>
    </location>
</feature>